<evidence type="ECO:0008006" key="5">
    <source>
        <dbReference type="Google" id="ProtNLM"/>
    </source>
</evidence>
<comment type="caution">
    <text evidence="3">The sequence shown here is derived from an EMBL/GenBank/DDBJ whole genome shotgun (WGS) entry which is preliminary data.</text>
</comment>
<dbReference type="Proteomes" id="UP000780875">
    <property type="component" value="Unassembled WGS sequence"/>
</dbReference>
<gene>
    <name evidence="3" type="ORF">K8U61_12925</name>
</gene>
<evidence type="ECO:0000256" key="2">
    <source>
        <dbReference type="SAM" id="Phobius"/>
    </source>
</evidence>
<feature type="region of interest" description="Disordered" evidence="1">
    <location>
        <begin position="61"/>
        <end position="82"/>
    </location>
</feature>
<keyword evidence="4" id="KW-1185">Reference proteome</keyword>
<reference evidence="3 4" key="1">
    <citation type="submission" date="2021-09" db="EMBL/GenBank/DDBJ databases">
        <title>Whole genome sequence of Nocardioides sp. GBK3QG-3.</title>
        <authorList>
            <person name="Tuo L."/>
        </authorList>
    </citation>
    <scope>NUCLEOTIDE SEQUENCE [LARGE SCALE GENOMIC DNA]</scope>
    <source>
        <strain evidence="3 4">GBK3QG-3</strain>
    </source>
</reference>
<evidence type="ECO:0000313" key="3">
    <source>
        <dbReference type="EMBL" id="MBZ5739070.1"/>
    </source>
</evidence>
<keyword evidence="2" id="KW-0812">Transmembrane</keyword>
<keyword evidence="2" id="KW-1133">Transmembrane helix</keyword>
<evidence type="ECO:0000256" key="1">
    <source>
        <dbReference type="SAM" id="MobiDB-lite"/>
    </source>
</evidence>
<dbReference type="SUPFAM" id="SSF82171">
    <property type="entry name" value="DPP6 N-terminal domain-like"/>
    <property type="match status" value="1"/>
</dbReference>
<organism evidence="3 4">
    <name type="scientific">Nocardioides mangrovi</name>
    <dbReference type="NCBI Taxonomy" id="2874580"/>
    <lineage>
        <taxon>Bacteria</taxon>
        <taxon>Bacillati</taxon>
        <taxon>Actinomycetota</taxon>
        <taxon>Actinomycetes</taxon>
        <taxon>Propionibacteriales</taxon>
        <taxon>Nocardioidaceae</taxon>
        <taxon>Nocardioides</taxon>
    </lineage>
</organism>
<feature type="transmembrane region" description="Helical" evidence="2">
    <location>
        <begin position="36"/>
        <end position="56"/>
    </location>
</feature>
<proteinExistence type="predicted"/>
<name>A0ABS7UE28_9ACTN</name>
<dbReference type="Gene3D" id="2.120.10.60">
    <property type="entry name" value="Tricorn protease N-terminal domain"/>
    <property type="match status" value="1"/>
</dbReference>
<dbReference type="EMBL" id="JAIQZJ010000007">
    <property type="protein sequence ID" value="MBZ5739070.1"/>
    <property type="molecule type" value="Genomic_DNA"/>
</dbReference>
<protein>
    <recommendedName>
        <fullName evidence="5">WD40 repeat domain-containing protein</fullName>
    </recommendedName>
</protein>
<dbReference type="RefSeq" id="WP_224123443.1">
    <property type="nucleotide sequence ID" value="NZ_JAIQZJ010000007.1"/>
</dbReference>
<accession>A0ABS7UE28</accession>
<sequence length="428" mass="44633">MTLHDELHRIADRAPVADVPDDTWARGRRSLHRSRALTAAAAVAVLALVAGLAAWLPTRDEPPVADSAGGVPSRIYDPPSGLGTEPDLAVGTAAAAFVTGRSTSHVVVVVVGARDGAYHRLRLPDMGDPTGLGTELTLSPDGTRLAYYARTEPGDTSLRVVDLRDGSVTRVTLPTWQAGLGTLVTGLSSSPTGRWLLWTGQVITGWSQNGGRYGHSVAGRVQEGGTTSETLPGGDWQSGGIADDGSVAVVRNQLVRWDGEHLTRTPVPDDGSILSSTSTRATGTGAATVTAVRNGDDGPAISRYAPTSDSAGSADADLRVVETLGWIDDDTAVVATTRDAESGYDSYDLGLLSLDGGQPYRSIGTTDVVGQLTVATALMSSDHPTVDRPTPDWADDGGGLPRWAYALGALALVVLGLALIRRFRTRDS</sequence>
<evidence type="ECO:0000313" key="4">
    <source>
        <dbReference type="Proteomes" id="UP000780875"/>
    </source>
</evidence>
<feature type="transmembrane region" description="Helical" evidence="2">
    <location>
        <begin position="403"/>
        <end position="420"/>
    </location>
</feature>
<keyword evidence="2" id="KW-0472">Membrane</keyword>